<feature type="transmembrane region" description="Helical" evidence="1">
    <location>
        <begin position="12"/>
        <end position="29"/>
    </location>
</feature>
<gene>
    <name evidence="2" type="ORF">GCM10011396_08840</name>
</gene>
<protein>
    <submittedName>
        <fullName evidence="2">Uncharacterized protein</fullName>
    </submittedName>
</protein>
<evidence type="ECO:0000313" key="2">
    <source>
        <dbReference type="EMBL" id="GGC64123.1"/>
    </source>
</evidence>
<reference evidence="2" key="2">
    <citation type="submission" date="2020-09" db="EMBL/GenBank/DDBJ databases">
        <authorList>
            <person name="Sun Q."/>
            <person name="Zhou Y."/>
        </authorList>
    </citation>
    <scope>NUCLEOTIDE SEQUENCE</scope>
    <source>
        <strain evidence="2">CGMCC 1.10998</strain>
    </source>
</reference>
<dbReference type="AlphaFoldDB" id="A0A916U8F1"/>
<sequence length="78" mass="8623">MGLGLLPLEKVPIFVWSLLLILFGGFLFVNEDRLTWGQGRALLLLVVGILALVYDLRKRLAVKPVEDGAKDDAKSTDD</sequence>
<keyword evidence="3" id="KW-1185">Reference proteome</keyword>
<evidence type="ECO:0000256" key="1">
    <source>
        <dbReference type="SAM" id="Phobius"/>
    </source>
</evidence>
<keyword evidence="1" id="KW-0472">Membrane</keyword>
<keyword evidence="1" id="KW-1133">Transmembrane helix</keyword>
<proteinExistence type="predicted"/>
<keyword evidence="1" id="KW-0812">Transmembrane</keyword>
<evidence type="ECO:0000313" key="3">
    <source>
        <dbReference type="Proteomes" id="UP000637423"/>
    </source>
</evidence>
<dbReference type="Proteomes" id="UP000637423">
    <property type="component" value="Unassembled WGS sequence"/>
</dbReference>
<reference evidence="2" key="1">
    <citation type="journal article" date="2014" name="Int. J. Syst. Evol. Microbiol.">
        <title>Complete genome sequence of Corynebacterium casei LMG S-19264T (=DSM 44701T), isolated from a smear-ripened cheese.</title>
        <authorList>
            <consortium name="US DOE Joint Genome Institute (JGI-PGF)"/>
            <person name="Walter F."/>
            <person name="Albersmeier A."/>
            <person name="Kalinowski J."/>
            <person name="Ruckert C."/>
        </authorList>
    </citation>
    <scope>NUCLEOTIDE SEQUENCE</scope>
    <source>
        <strain evidence="2">CGMCC 1.10998</strain>
    </source>
</reference>
<name>A0A916U8F1_9BURK</name>
<feature type="transmembrane region" description="Helical" evidence="1">
    <location>
        <begin position="35"/>
        <end position="54"/>
    </location>
</feature>
<accession>A0A916U8F1</accession>
<organism evidence="2 3">
    <name type="scientific">Undibacterium terreum</name>
    <dbReference type="NCBI Taxonomy" id="1224302"/>
    <lineage>
        <taxon>Bacteria</taxon>
        <taxon>Pseudomonadati</taxon>
        <taxon>Pseudomonadota</taxon>
        <taxon>Betaproteobacteria</taxon>
        <taxon>Burkholderiales</taxon>
        <taxon>Oxalobacteraceae</taxon>
        <taxon>Undibacterium</taxon>
    </lineage>
</organism>
<dbReference type="EMBL" id="BMED01000001">
    <property type="protein sequence ID" value="GGC64123.1"/>
    <property type="molecule type" value="Genomic_DNA"/>
</dbReference>
<comment type="caution">
    <text evidence="2">The sequence shown here is derived from an EMBL/GenBank/DDBJ whole genome shotgun (WGS) entry which is preliminary data.</text>
</comment>